<evidence type="ECO:0000313" key="2">
    <source>
        <dbReference type="Proteomes" id="UP001228504"/>
    </source>
</evidence>
<dbReference type="EMBL" id="JAUSUF010000005">
    <property type="protein sequence ID" value="MDQ0149962.1"/>
    <property type="molecule type" value="Genomic_DNA"/>
</dbReference>
<accession>A0ABT9UUF5</accession>
<protein>
    <submittedName>
        <fullName evidence="1">Uncharacterized coiled-coil DUF342 family protein</fullName>
    </submittedName>
</protein>
<sequence length="116" mass="13966">MTLKHREEYKELSRLFDEYCKKEDRNSMESKKDVIEFLNNLDMDLIKEIQIILYIGCKDNKCESKEEAEKLFNKTMESFDMLKGWRTKDIEIKNMVIDNPLNEYFKNGIEILKLEA</sequence>
<gene>
    <name evidence="1" type="ORF">J2S18_001893</name>
</gene>
<dbReference type="RefSeq" id="WP_307486146.1">
    <property type="nucleotide sequence ID" value="NZ_JAUSUF010000005.1"/>
</dbReference>
<name>A0ABT9UUF5_9FIRM</name>
<reference evidence="1 2" key="1">
    <citation type="submission" date="2023-07" db="EMBL/GenBank/DDBJ databases">
        <title>Genomic Encyclopedia of Type Strains, Phase IV (KMG-IV): sequencing the most valuable type-strain genomes for metagenomic binning, comparative biology and taxonomic classification.</title>
        <authorList>
            <person name="Goeker M."/>
        </authorList>
    </citation>
    <scope>NUCLEOTIDE SEQUENCE [LARGE SCALE GENOMIC DNA]</scope>
    <source>
        <strain evidence="1 2">DSM 20694</strain>
    </source>
</reference>
<organism evidence="1 2">
    <name type="scientific">Eubacterium multiforme</name>
    <dbReference type="NCBI Taxonomy" id="83339"/>
    <lineage>
        <taxon>Bacteria</taxon>
        <taxon>Bacillati</taxon>
        <taxon>Bacillota</taxon>
        <taxon>Clostridia</taxon>
        <taxon>Eubacteriales</taxon>
        <taxon>Eubacteriaceae</taxon>
        <taxon>Eubacterium</taxon>
    </lineage>
</organism>
<keyword evidence="2" id="KW-1185">Reference proteome</keyword>
<dbReference type="Proteomes" id="UP001228504">
    <property type="component" value="Unassembled WGS sequence"/>
</dbReference>
<proteinExistence type="predicted"/>
<comment type="caution">
    <text evidence="1">The sequence shown here is derived from an EMBL/GenBank/DDBJ whole genome shotgun (WGS) entry which is preliminary data.</text>
</comment>
<evidence type="ECO:0000313" key="1">
    <source>
        <dbReference type="EMBL" id="MDQ0149962.1"/>
    </source>
</evidence>